<organism evidence="2 3">
    <name type="scientific">Candidatus Chisholmbacteria bacterium RIFCSPHIGHO2_01_FULL_52_32</name>
    <dbReference type="NCBI Taxonomy" id="1797591"/>
    <lineage>
        <taxon>Bacteria</taxon>
        <taxon>Candidatus Chisholmiibacteriota</taxon>
    </lineage>
</organism>
<keyword evidence="1" id="KW-0472">Membrane</keyword>
<dbReference type="Proteomes" id="UP000179233">
    <property type="component" value="Unassembled WGS sequence"/>
</dbReference>
<evidence type="ECO:0000256" key="1">
    <source>
        <dbReference type="SAM" id="Phobius"/>
    </source>
</evidence>
<keyword evidence="1" id="KW-1133">Transmembrane helix</keyword>
<evidence type="ECO:0000313" key="2">
    <source>
        <dbReference type="EMBL" id="OGY17752.1"/>
    </source>
</evidence>
<comment type="caution">
    <text evidence="2">The sequence shown here is derived from an EMBL/GenBank/DDBJ whole genome shotgun (WGS) entry which is preliminary data.</text>
</comment>
<name>A0A1G1VQT6_9BACT</name>
<dbReference type="AlphaFoldDB" id="A0A1G1VQT6"/>
<sequence length="315" mass="36192">MSRGEEGYPFIDPLPRTAYNELVKKPPVVSQPLAFKTPPDDQPSEDFFEEAALSGEIKPPKRKIHKADLLIWLGIGIMFILFLATRYYRMARLSKSLSIPPFFQATPTPNPTADWKTHRSEKFMVELKYPPDWELHDSTNQENPYLQIIKRGPSGSELDWTDGSVLSISMTDSIEVNLEKEFVLPHDIVEKMNPKVFSFNGWQGYRHSKFFDSPENRPENYFEEIIATNTSQSGKIFRITWSQMNANNGLTAEKYLFPILSSFKFLDEKAENAKCAQDSDCQSICDVCREGVCKYQLGCHPLPDELRYEETPTIE</sequence>
<keyword evidence="1" id="KW-0812">Transmembrane</keyword>
<proteinExistence type="predicted"/>
<protein>
    <submittedName>
        <fullName evidence="2">Uncharacterized protein</fullName>
    </submittedName>
</protein>
<reference evidence="2 3" key="1">
    <citation type="journal article" date="2016" name="Nat. Commun.">
        <title>Thousands of microbial genomes shed light on interconnected biogeochemical processes in an aquifer system.</title>
        <authorList>
            <person name="Anantharaman K."/>
            <person name="Brown C.T."/>
            <person name="Hug L.A."/>
            <person name="Sharon I."/>
            <person name="Castelle C.J."/>
            <person name="Probst A.J."/>
            <person name="Thomas B.C."/>
            <person name="Singh A."/>
            <person name="Wilkins M.J."/>
            <person name="Karaoz U."/>
            <person name="Brodie E.L."/>
            <person name="Williams K.H."/>
            <person name="Hubbard S.S."/>
            <person name="Banfield J.F."/>
        </authorList>
    </citation>
    <scope>NUCLEOTIDE SEQUENCE [LARGE SCALE GENOMIC DNA]</scope>
</reference>
<accession>A0A1G1VQT6</accession>
<evidence type="ECO:0000313" key="3">
    <source>
        <dbReference type="Proteomes" id="UP000179233"/>
    </source>
</evidence>
<gene>
    <name evidence="2" type="ORF">A2786_00290</name>
</gene>
<feature type="transmembrane region" description="Helical" evidence="1">
    <location>
        <begin position="69"/>
        <end position="88"/>
    </location>
</feature>
<dbReference type="EMBL" id="MHCJ01000006">
    <property type="protein sequence ID" value="OGY17752.1"/>
    <property type="molecule type" value="Genomic_DNA"/>
</dbReference>